<name>A0A8X6FFM8_TRICU</name>
<evidence type="ECO:0000313" key="2">
    <source>
        <dbReference type="Proteomes" id="UP000887116"/>
    </source>
</evidence>
<keyword evidence="2" id="KW-1185">Reference proteome</keyword>
<accession>A0A8X6FFM8</accession>
<dbReference type="Proteomes" id="UP000887116">
    <property type="component" value="Unassembled WGS sequence"/>
</dbReference>
<sequence length="170" mass="19810">MNQWVSLKAVCVSLRRVDERREWLRKFCCLLWNYDGLDHNIHFNLAQVTCFATVSQSKCEVQMNNYYLSSPEKVFHSNWNYLSCLLWNYDGLDHNIHFNLAQVTCFATVSQSKCEVQMNNYYLSSPEKVFHSNWNYLNCDGPSMSPSISLSSSVLQFLCNITLSLSETDF</sequence>
<evidence type="ECO:0000313" key="1">
    <source>
        <dbReference type="EMBL" id="GFQ78832.1"/>
    </source>
</evidence>
<organism evidence="1 2">
    <name type="scientific">Trichonephila clavata</name>
    <name type="common">Joro spider</name>
    <name type="synonym">Nephila clavata</name>
    <dbReference type="NCBI Taxonomy" id="2740835"/>
    <lineage>
        <taxon>Eukaryota</taxon>
        <taxon>Metazoa</taxon>
        <taxon>Ecdysozoa</taxon>
        <taxon>Arthropoda</taxon>
        <taxon>Chelicerata</taxon>
        <taxon>Arachnida</taxon>
        <taxon>Araneae</taxon>
        <taxon>Araneomorphae</taxon>
        <taxon>Entelegynae</taxon>
        <taxon>Araneoidea</taxon>
        <taxon>Nephilidae</taxon>
        <taxon>Trichonephila</taxon>
    </lineage>
</organism>
<dbReference type="EMBL" id="BMAO01031954">
    <property type="protein sequence ID" value="GFQ78832.1"/>
    <property type="molecule type" value="Genomic_DNA"/>
</dbReference>
<dbReference type="AlphaFoldDB" id="A0A8X6FFM8"/>
<comment type="caution">
    <text evidence="1">The sequence shown here is derived from an EMBL/GenBank/DDBJ whole genome shotgun (WGS) entry which is preliminary data.</text>
</comment>
<proteinExistence type="predicted"/>
<reference evidence="1" key="1">
    <citation type="submission" date="2020-07" db="EMBL/GenBank/DDBJ databases">
        <title>Multicomponent nature underlies the extraordinary mechanical properties of spider dragline silk.</title>
        <authorList>
            <person name="Kono N."/>
            <person name="Nakamura H."/>
            <person name="Mori M."/>
            <person name="Yoshida Y."/>
            <person name="Ohtoshi R."/>
            <person name="Malay A.D."/>
            <person name="Moran D.A.P."/>
            <person name="Tomita M."/>
            <person name="Numata K."/>
            <person name="Arakawa K."/>
        </authorList>
    </citation>
    <scope>NUCLEOTIDE SEQUENCE</scope>
</reference>
<gene>
    <name evidence="1" type="ORF">TNCT_263581</name>
</gene>
<protein>
    <submittedName>
        <fullName evidence="1">Uncharacterized protein</fullName>
    </submittedName>
</protein>